<dbReference type="GO" id="GO:0008881">
    <property type="term" value="F:glutamate racemase activity"/>
    <property type="evidence" value="ECO:0007669"/>
    <property type="project" value="TreeGrafter"/>
</dbReference>
<dbReference type="Proteomes" id="UP000261811">
    <property type="component" value="Unassembled WGS sequence"/>
</dbReference>
<proteinExistence type="predicted"/>
<evidence type="ECO:0000256" key="1">
    <source>
        <dbReference type="ARBA" id="ARBA00023235"/>
    </source>
</evidence>
<dbReference type="RefSeq" id="WP_117355548.1">
    <property type="nucleotide sequence ID" value="NZ_QURH01000009.1"/>
</dbReference>
<accession>A0A372JU41</accession>
<organism evidence="2 3">
    <name type="scientific">Actinomadura logoneensis</name>
    <dbReference type="NCBI Taxonomy" id="2293572"/>
    <lineage>
        <taxon>Bacteria</taxon>
        <taxon>Bacillati</taxon>
        <taxon>Actinomycetota</taxon>
        <taxon>Actinomycetes</taxon>
        <taxon>Streptosporangiales</taxon>
        <taxon>Thermomonosporaceae</taxon>
        <taxon>Actinomadura</taxon>
    </lineage>
</organism>
<dbReference type="PROSITE" id="PS00923">
    <property type="entry name" value="ASP_GLU_RACEMASE_1"/>
    <property type="match status" value="1"/>
</dbReference>
<reference evidence="2 3" key="1">
    <citation type="submission" date="2018-08" db="EMBL/GenBank/DDBJ databases">
        <title>Actinomadura jelena sp. nov., a novel Actinomycete isolated from soil in Chad.</title>
        <authorList>
            <person name="Shi L."/>
        </authorList>
    </citation>
    <scope>NUCLEOTIDE SEQUENCE [LARGE SCALE GENOMIC DNA]</scope>
    <source>
        <strain evidence="2 3">NEAU-G17</strain>
    </source>
</reference>
<dbReference type="PANTHER" id="PTHR21198:SF2">
    <property type="entry name" value="GLUTAMATE RACEMASE"/>
    <property type="match status" value="1"/>
</dbReference>
<protein>
    <submittedName>
        <fullName evidence="2">Glutamate racemase</fullName>
    </submittedName>
</protein>
<dbReference type="EMBL" id="QURH01000009">
    <property type="protein sequence ID" value="RFU43552.1"/>
    <property type="molecule type" value="Genomic_DNA"/>
</dbReference>
<dbReference type="InterPro" id="IPR018187">
    <property type="entry name" value="Asp/Glu_racemase_AS_1"/>
</dbReference>
<dbReference type="GO" id="GO:0009252">
    <property type="term" value="P:peptidoglycan biosynthetic process"/>
    <property type="evidence" value="ECO:0007669"/>
    <property type="project" value="TreeGrafter"/>
</dbReference>
<dbReference type="AlphaFoldDB" id="A0A372JU41"/>
<gene>
    <name evidence="2" type="ORF">DZF91_00500</name>
</gene>
<evidence type="ECO:0000313" key="2">
    <source>
        <dbReference type="EMBL" id="RFU43552.1"/>
    </source>
</evidence>
<dbReference type="InterPro" id="IPR015942">
    <property type="entry name" value="Asp/Glu/hydantoin_racemase"/>
</dbReference>
<keyword evidence="3" id="KW-1185">Reference proteome</keyword>
<evidence type="ECO:0000313" key="3">
    <source>
        <dbReference type="Proteomes" id="UP000261811"/>
    </source>
</evidence>
<keyword evidence="1" id="KW-0413">Isomerase</keyword>
<dbReference type="SUPFAM" id="SSF53681">
    <property type="entry name" value="Aspartate/glutamate racemase"/>
    <property type="match status" value="2"/>
</dbReference>
<dbReference type="InterPro" id="IPR001920">
    <property type="entry name" value="Asp/Glu_race"/>
</dbReference>
<dbReference type="Gene3D" id="3.40.50.1860">
    <property type="match status" value="2"/>
</dbReference>
<sequence>MRIALVDSGFGLLAAAAAVRRVRPDADLVLSWDPDGAPWGPRPPEEITDRALACAGAAAATEPDALIVACNTATVHALPTLRLAFEPAVPVIGTVPAIKPAAAAGVPVGVWATVATTHSAYQADLIRRFAPDVPVHRVACPGLADAVDSGDPRRLRAAIDTAVRATPDEVKHVVLGCTHYELIGPQIAAAFPSSPELFGSAAALATQTLRRLDQPATPDAAPTGTLTVFQSGRQTDLPPVAQRYWQSLLPSPVP</sequence>
<comment type="caution">
    <text evidence="2">The sequence shown here is derived from an EMBL/GenBank/DDBJ whole genome shotgun (WGS) entry which is preliminary data.</text>
</comment>
<dbReference type="Pfam" id="PF01177">
    <property type="entry name" value="Asp_Glu_race"/>
    <property type="match status" value="1"/>
</dbReference>
<dbReference type="PANTHER" id="PTHR21198">
    <property type="entry name" value="GLUTAMATE RACEMASE"/>
    <property type="match status" value="1"/>
</dbReference>
<name>A0A372JU41_9ACTN</name>
<dbReference type="OrthoDB" id="9801055at2"/>